<evidence type="ECO:0000256" key="1">
    <source>
        <dbReference type="SAM" id="MobiDB-lite"/>
    </source>
</evidence>
<dbReference type="EMBL" id="BPVZ01000001">
    <property type="protein sequence ID" value="GKU86330.1"/>
    <property type="molecule type" value="Genomic_DNA"/>
</dbReference>
<gene>
    <name evidence="2" type="ORF">SLEP1_g867</name>
</gene>
<accession>A0AAV5HHU0</accession>
<sequence length="41" mass="4438">MNHVAVRASGLSSSTPTMTIPESSLHLQPPDHLHASVRFDI</sequence>
<protein>
    <submittedName>
        <fullName evidence="2">Uncharacterized protein</fullName>
    </submittedName>
</protein>
<reference evidence="2 3" key="1">
    <citation type="journal article" date="2021" name="Commun. Biol.">
        <title>The genome of Shorea leprosula (Dipterocarpaceae) highlights the ecological relevance of drought in aseasonal tropical rainforests.</title>
        <authorList>
            <person name="Ng K.K.S."/>
            <person name="Kobayashi M.J."/>
            <person name="Fawcett J.A."/>
            <person name="Hatakeyama M."/>
            <person name="Paape T."/>
            <person name="Ng C.H."/>
            <person name="Ang C.C."/>
            <person name="Tnah L.H."/>
            <person name="Lee C.T."/>
            <person name="Nishiyama T."/>
            <person name="Sese J."/>
            <person name="O'Brien M.J."/>
            <person name="Copetti D."/>
            <person name="Mohd Noor M.I."/>
            <person name="Ong R.C."/>
            <person name="Putra M."/>
            <person name="Sireger I.Z."/>
            <person name="Indrioko S."/>
            <person name="Kosugi Y."/>
            <person name="Izuno A."/>
            <person name="Isagi Y."/>
            <person name="Lee S.L."/>
            <person name="Shimizu K.K."/>
        </authorList>
    </citation>
    <scope>NUCLEOTIDE SEQUENCE [LARGE SCALE GENOMIC DNA]</scope>
    <source>
        <strain evidence="2">214</strain>
    </source>
</reference>
<feature type="region of interest" description="Disordered" evidence="1">
    <location>
        <begin position="1"/>
        <end position="29"/>
    </location>
</feature>
<name>A0AAV5HHU0_9ROSI</name>
<comment type="caution">
    <text evidence="2">The sequence shown here is derived from an EMBL/GenBank/DDBJ whole genome shotgun (WGS) entry which is preliminary data.</text>
</comment>
<dbReference type="Proteomes" id="UP001054252">
    <property type="component" value="Unassembled WGS sequence"/>
</dbReference>
<dbReference type="AlphaFoldDB" id="A0AAV5HHU0"/>
<evidence type="ECO:0000313" key="3">
    <source>
        <dbReference type="Proteomes" id="UP001054252"/>
    </source>
</evidence>
<organism evidence="2 3">
    <name type="scientific">Rubroshorea leprosula</name>
    <dbReference type="NCBI Taxonomy" id="152421"/>
    <lineage>
        <taxon>Eukaryota</taxon>
        <taxon>Viridiplantae</taxon>
        <taxon>Streptophyta</taxon>
        <taxon>Embryophyta</taxon>
        <taxon>Tracheophyta</taxon>
        <taxon>Spermatophyta</taxon>
        <taxon>Magnoliopsida</taxon>
        <taxon>eudicotyledons</taxon>
        <taxon>Gunneridae</taxon>
        <taxon>Pentapetalae</taxon>
        <taxon>rosids</taxon>
        <taxon>malvids</taxon>
        <taxon>Malvales</taxon>
        <taxon>Dipterocarpaceae</taxon>
        <taxon>Rubroshorea</taxon>
    </lineage>
</organism>
<feature type="compositionally biased region" description="Polar residues" evidence="1">
    <location>
        <begin position="10"/>
        <end position="26"/>
    </location>
</feature>
<proteinExistence type="predicted"/>
<keyword evidence="3" id="KW-1185">Reference proteome</keyword>
<evidence type="ECO:0000313" key="2">
    <source>
        <dbReference type="EMBL" id="GKU86330.1"/>
    </source>
</evidence>